<dbReference type="OrthoDB" id="10367027at2759"/>
<sequence>MDTWPTSPKATPSLSGPECEADMSQQLRTLSETAVWYDEALFSPAITVPRANTSNVDWYGGSLWQGSSLDFYHLPPPYQVMASAPISSSFGILLPGHIFISAKSEDSSPGHYLNTSNWTNLNLPFAQTHNMQNPYIFPTTTPQQPVQLLTTLACLNSNFEPGAMNFNTQSSLQQTSYIAPFEAPFLQLPYEPSTSDTHENSEELRRIWATLFNGMNEENVSWMNSQSNGISEEGRSEAYNWSVNASMVGGEGGLGCVFGVTGVTGTCINIDKHGTFCGEQ</sequence>
<dbReference type="EMBL" id="ML121528">
    <property type="protein sequence ID" value="RPB29135.1"/>
    <property type="molecule type" value="Genomic_DNA"/>
</dbReference>
<proteinExistence type="predicted"/>
<protein>
    <submittedName>
        <fullName evidence="1">Uncharacterized protein</fullName>
    </submittedName>
</protein>
<dbReference type="AlphaFoldDB" id="A0A3N4MM50"/>
<dbReference type="Proteomes" id="UP000267821">
    <property type="component" value="Unassembled WGS sequence"/>
</dbReference>
<evidence type="ECO:0000313" key="1">
    <source>
        <dbReference type="EMBL" id="RPB29135.1"/>
    </source>
</evidence>
<organism evidence="1 2">
    <name type="scientific">Terfezia boudieri ATCC MYA-4762</name>
    <dbReference type="NCBI Taxonomy" id="1051890"/>
    <lineage>
        <taxon>Eukaryota</taxon>
        <taxon>Fungi</taxon>
        <taxon>Dikarya</taxon>
        <taxon>Ascomycota</taxon>
        <taxon>Pezizomycotina</taxon>
        <taxon>Pezizomycetes</taxon>
        <taxon>Pezizales</taxon>
        <taxon>Pezizaceae</taxon>
        <taxon>Terfezia</taxon>
    </lineage>
</organism>
<gene>
    <name evidence="1" type="ORF">L211DRAFT_845148</name>
</gene>
<keyword evidence="2" id="KW-1185">Reference proteome</keyword>
<dbReference type="InParanoid" id="A0A3N4MM50"/>
<evidence type="ECO:0000313" key="2">
    <source>
        <dbReference type="Proteomes" id="UP000267821"/>
    </source>
</evidence>
<accession>A0A3N4MM50</accession>
<name>A0A3N4MM50_9PEZI</name>
<reference evidence="1 2" key="1">
    <citation type="journal article" date="2018" name="Nat. Ecol. Evol.">
        <title>Pezizomycetes genomes reveal the molecular basis of ectomycorrhizal truffle lifestyle.</title>
        <authorList>
            <person name="Murat C."/>
            <person name="Payen T."/>
            <person name="Noel B."/>
            <person name="Kuo A."/>
            <person name="Morin E."/>
            <person name="Chen J."/>
            <person name="Kohler A."/>
            <person name="Krizsan K."/>
            <person name="Balestrini R."/>
            <person name="Da Silva C."/>
            <person name="Montanini B."/>
            <person name="Hainaut M."/>
            <person name="Levati E."/>
            <person name="Barry K.W."/>
            <person name="Belfiori B."/>
            <person name="Cichocki N."/>
            <person name="Clum A."/>
            <person name="Dockter R.B."/>
            <person name="Fauchery L."/>
            <person name="Guy J."/>
            <person name="Iotti M."/>
            <person name="Le Tacon F."/>
            <person name="Lindquist E.A."/>
            <person name="Lipzen A."/>
            <person name="Malagnac F."/>
            <person name="Mello A."/>
            <person name="Molinier V."/>
            <person name="Miyauchi S."/>
            <person name="Poulain J."/>
            <person name="Riccioni C."/>
            <person name="Rubini A."/>
            <person name="Sitrit Y."/>
            <person name="Splivallo R."/>
            <person name="Traeger S."/>
            <person name="Wang M."/>
            <person name="Zifcakova L."/>
            <person name="Wipf D."/>
            <person name="Zambonelli A."/>
            <person name="Paolocci F."/>
            <person name="Nowrousian M."/>
            <person name="Ottonello S."/>
            <person name="Baldrian P."/>
            <person name="Spatafora J.W."/>
            <person name="Henrissat B."/>
            <person name="Nagy L.G."/>
            <person name="Aury J.M."/>
            <person name="Wincker P."/>
            <person name="Grigoriev I.V."/>
            <person name="Bonfante P."/>
            <person name="Martin F.M."/>
        </authorList>
    </citation>
    <scope>NUCLEOTIDE SEQUENCE [LARGE SCALE GENOMIC DNA]</scope>
    <source>
        <strain evidence="1 2">ATCC MYA-4762</strain>
    </source>
</reference>